<evidence type="ECO:0000256" key="3">
    <source>
        <dbReference type="ARBA" id="ARBA00023315"/>
    </source>
</evidence>
<dbReference type="Pfam" id="PF02458">
    <property type="entry name" value="Transferase"/>
    <property type="match status" value="1"/>
</dbReference>
<organism evidence="4 5">
    <name type="scientific">Phtheirospermum japonicum</name>
    <dbReference type="NCBI Taxonomy" id="374723"/>
    <lineage>
        <taxon>Eukaryota</taxon>
        <taxon>Viridiplantae</taxon>
        <taxon>Streptophyta</taxon>
        <taxon>Embryophyta</taxon>
        <taxon>Tracheophyta</taxon>
        <taxon>Spermatophyta</taxon>
        <taxon>Magnoliopsida</taxon>
        <taxon>eudicotyledons</taxon>
        <taxon>Gunneridae</taxon>
        <taxon>Pentapetalae</taxon>
        <taxon>asterids</taxon>
        <taxon>lamiids</taxon>
        <taxon>Lamiales</taxon>
        <taxon>Orobanchaceae</taxon>
        <taxon>Orobanchaceae incertae sedis</taxon>
        <taxon>Phtheirospermum</taxon>
    </lineage>
</organism>
<dbReference type="InterPro" id="IPR023213">
    <property type="entry name" value="CAT-like_dom_sf"/>
</dbReference>
<evidence type="ECO:0000256" key="2">
    <source>
        <dbReference type="ARBA" id="ARBA00022679"/>
    </source>
</evidence>
<keyword evidence="3" id="KW-0012">Acyltransferase</keyword>
<accession>A0A830BRR7</accession>
<dbReference type="Gene3D" id="3.30.559.10">
    <property type="entry name" value="Chloramphenicol acetyltransferase-like domain"/>
    <property type="match status" value="2"/>
</dbReference>
<dbReference type="OrthoDB" id="671439at2759"/>
<keyword evidence="2 4" id="KW-0808">Transferase</keyword>
<dbReference type="PANTHER" id="PTHR31623">
    <property type="entry name" value="F21J9.9"/>
    <property type="match status" value="1"/>
</dbReference>
<keyword evidence="5" id="KW-1185">Reference proteome</keyword>
<dbReference type="GO" id="GO:0016746">
    <property type="term" value="F:acyltransferase activity"/>
    <property type="evidence" value="ECO:0007669"/>
    <property type="project" value="UniProtKB-KW"/>
</dbReference>
<dbReference type="AlphaFoldDB" id="A0A830BRR7"/>
<evidence type="ECO:0000313" key="4">
    <source>
        <dbReference type="EMBL" id="GFP87144.1"/>
    </source>
</evidence>
<name>A0A830BRR7_9LAMI</name>
<evidence type="ECO:0000256" key="1">
    <source>
        <dbReference type="ARBA" id="ARBA00009861"/>
    </source>
</evidence>
<dbReference type="PANTHER" id="PTHR31623:SF124">
    <property type="entry name" value="VINORINE SYNTHASE-RELATED"/>
    <property type="match status" value="1"/>
</dbReference>
<comment type="similarity">
    <text evidence="1">Belongs to the plant acyltransferase family.</text>
</comment>
<sequence>MKIEVQSRKLVKPCTPTPQHLRIYNISLLDELNPSMHVIRILYYHHNPPLNNNAKPLLQDSLAKDSLAKVLPLFHPLAGRYVKDTHVVDCNDEGAEFSEALVDFDLLHLTAGPNSTESEQLNNLLPLDIAADPADPMLAVQVNTFRCGGLAIGVCASHRIFDSGSLGIFLAAWADVASRGNGEFVLRAPDYFGSPSSLYFPSENVDPLDFGVSKTRDRSIVGKRFVFDKTAISRLRHRNGSIPARGPSRVMVVSAVVTQAILRADRAKNGGSKAALIGQAINVRERTVPPVPKQACGTWAALSYLECDPSERAGVESLVGKMREAAMRGVEDCGRILSDKEFGRWVMVDSYLEAAKKADRPDYKAIWITDFSKFGEYQLDFGFRKPVWVSLASVPLKDHIVLMNTKENDGIEAWVYLHESDMPFLERDEVLTSML</sequence>
<gene>
    <name evidence="4" type="ORF">PHJA_000858100</name>
</gene>
<evidence type="ECO:0000313" key="5">
    <source>
        <dbReference type="Proteomes" id="UP000653305"/>
    </source>
</evidence>
<dbReference type="Proteomes" id="UP000653305">
    <property type="component" value="Unassembled WGS sequence"/>
</dbReference>
<proteinExistence type="inferred from homology"/>
<comment type="caution">
    <text evidence="4">The sequence shown here is derived from an EMBL/GenBank/DDBJ whole genome shotgun (WGS) entry which is preliminary data.</text>
</comment>
<reference evidence="4" key="1">
    <citation type="submission" date="2020-07" db="EMBL/GenBank/DDBJ databases">
        <title>Ethylene signaling mediates host invasion by parasitic plants.</title>
        <authorList>
            <person name="Yoshida S."/>
        </authorList>
    </citation>
    <scope>NUCLEOTIDE SEQUENCE</scope>
    <source>
        <strain evidence="4">Okayama</strain>
    </source>
</reference>
<protein>
    <submittedName>
        <fullName evidence="4">Pelargonidin 3-o-(6-caffeoylglucoside) 5-o-(6-o-malonylglucoside) 4'''-malonyltransferase</fullName>
    </submittedName>
</protein>
<dbReference type="EMBL" id="BMAC01000138">
    <property type="protein sequence ID" value="GFP87144.1"/>
    <property type="molecule type" value="Genomic_DNA"/>
</dbReference>